<proteinExistence type="inferred from homology"/>
<dbReference type="OrthoDB" id="5526340at2"/>
<dbReference type="PANTHER" id="PTHR30537:SF26">
    <property type="entry name" value="GLYCINE CLEAVAGE SYSTEM TRANSCRIPTIONAL ACTIVATOR"/>
    <property type="match status" value="1"/>
</dbReference>
<gene>
    <name evidence="6" type="ORF">SAMN04488050_110237</name>
</gene>
<evidence type="ECO:0000313" key="7">
    <source>
        <dbReference type="Proteomes" id="UP000199392"/>
    </source>
</evidence>
<dbReference type="PRINTS" id="PR00039">
    <property type="entry name" value="HTHLYSR"/>
</dbReference>
<dbReference type="GO" id="GO:0003700">
    <property type="term" value="F:DNA-binding transcription factor activity"/>
    <property type="evidence" value="ECO:0007669"/>
    <property type="project" value="InterPro"/>
</dbReference>
<dbReference type="STRING" id="311180.SAMN04488050_110237"/>
<evidence type="ECO:0000256" key="4">
    <source>
        <dbReference type="ARBA" id="ARBA00023163"/>
    </source>
</evidence>
<evidence type="ECO:0000259" key="5">
    <source>
        <dbReference type="PROSITE" id="PS50931"/>
    </source>
</evidence>
<protein>
    <submittedName>
        <fullName evidence="6">LysR family transcriptional regulator, glycine cleavage system transcriptional activator</fullName>
    </submittedName>
</protein>
<dbReference type="InterPro" id="IPR058163">
    <property type="entry name" value="LysR-type_TF_proteobact-type"/>
</dbReference>
<dbReference type="InterPro" id="IPR036388">
    <property type="entry name" value="WH-like_DNA-bd_sf"/>
</dbReference>
<dbReference type="PANTHER" id="PTHR30537">
    <property type="entry name" value="HTH-TYPE TRANSCRIPTIONAL REGULATOR"/>
    <property type="match status" value="1"/>
</dbReference>
<keyword evidence="3" id="KW-0238">DNA-binding</keyword>
<name>A0A1I6VCI6_9RHOB</name>
<evidence type="ECO:0000256" key="1">
    <source>
        <dbReference type="ARBA" id="ARBA00009437"/>
    </source>
</evidence>
<dbReference type="Pfam" id="PF03466">
    <property type="entry name" value="LysR_substrate"/>
    <property type="match status" value="1"/>
</dbReference>
<dbReference type="Gene3D" id="3.40.190.10">
    <property type="entry name" value="Periplasmic binding protein-like II"/>
    <property type="match status" value="2"/>
</dbReference>
<evidence type="ECO:0000256" key="3">
    <source>
        <dbReference type="ARBA" id="ARBA00023125"/>
    </source>
</evidence>
<accession>A0A1I6VCI6</accession>
<dbReference type="Pfam" id="PF00126">
    <property type="entry name" value="HTH_1"/>
    <property type="match status" value="1"/>
</dbReference>
<feature type="domain" description="HTH lysR-type" evidence="5">
    <location>
        <begin position="7"/>
        <end position="64"/>
    </location>
</feature>
<dbReference type="GO" id="GO:0006351">
    <property type="term" value="P:DNA-templated transcription"/>
    <property type="evidence" value="ECO:0007669"/>
    <property type="project" value="TreeGrafter"/>
</dbReference>
<reference evidence="7" key="1">
    <citation type="submission" date="2016-10" db="EMBL/GenBank/DDBJ databases">
        <authorList>
            <person name="Varghese N."/>
            <person name="Submissions S."/>
        </authorList>
    </citation>
    <scope>NUCLEOTIDE SEQUENCE [LARGE SCALE GENOMIC DNA]</scope>
    <source>
        <strain evidence="7">DSM 26894</strain>
    </source>
</reference>
<dbReference type="GO" id="GO:0043565">
    <property type="term" value="F:sequence-specific DNA binding"/>
    <property type="evidence" value="ECO:0007669"/>
    <property type="project" value="TreeGrafter"/>
</dbReference>
<sequence>MRKPYMPSVGELEAFVACARRGTTTMAAESLNLTQSAISRSLAALEDRLGVALFLRVRQRLVLSPAGQVFLLQAEKVLGELDGAAMGVMAFGGQSTVLRLAVLPSFARTWLIPRLPSFAHAAPGITLDLTARLQPVEFARDPFDLALMRSQHETPGTSAETVAREEMVVVAAPTLLAGRAELADAELLDLPLLQQSTRPTLWLDWFRGSDTDARRILRGARFDHFDMILDAATAGLGVGIVPEIIARPALTSGQLALAAQRRFDTGESYALILPERSASSAEVGAFRDWLLSEIAA</sequence>
<dbReference type="EMBL" id="FOZW01000010">
    <property type="protein sequence ID" value="SFT11345.1"/>
    <property type="molecule type" value="Genomic_DNA"/>
</dbReference>
<dbReference type="SUPFAM" id="SSF46785">
    <property type="entry name" value="Winged helix' DNA-binding domain"/>
    <property type="match status" value="1"/>
</dbReference>
<dbReference type="InterPro" id="IPR036390">
    <property type="entry name" value="WH_DNA-bd_sf"/>
</dbReference>
<dbReference type="RefSeq" id="WP_092427556.1">
    <property type="nucleotide sequence ID" value="NZ_FNCL01000010.1"/>
</dbReference>
<dbReference type="InterPro" id="IPR005119">
    <property type="entry name" value="LysR_subst-bd"/>
</dbReference>
<dbReference type="FunFam" id="1.10.10.10:FF:000001">
    <property type="entry name" value="LysR family transcriptional regulator"/>
    <property type="match status" value="1"/>
</dbReference>
<keyword evidence="7" id="KW-1185">Reference proteome</keyword>
<dbReference type="Gene3D" id="1.10.10.10">
    <property type="entry name" value="Winged helix-like DNA-binding domain superfamily/Winged helix DNA-binding domain"/>
    <property type="match status" value="1"/>
</dbReference>
<dbReference type="Proteomes" id="UP000199392">
    <property type="component" value="Unassembled WGS sequence"/>
</dbReference>
<organism evidence="6 7">
    <name type="scientific">Alloyangia pacifica</name>
    <dbReference type="NCBI Taxonomy" id="311180"/>
    <lineage>
        <taxon>Bacteria</taxon>
        <taxon>Pseudomonadati</taxon>
        <taxon>Pseudomonadota</taxon>
        <taxon>Alphaproteobacteria</taxon>
        <taxon>Rhodobacterales</taxon>
        <taxon>Roseobacteraceae</taxon>
        <taxon>Alloyangia</taxon>
    </lineage>
</organism>
<dbReference type="InterPro" id="IPR000847">
    <property type="entry name" value="LysR_HTH_N"/>
</dbReference>
<evidence type="ECO:0000256" key="2">
    <source>
        <dbReference type="ARBA" id="ARBA00023015"/>
    </source>
</evidence>
<comment type="similarity">
    <text evidence="1">Belongs to the LysR transcriptional regulatory family.</text>
</comment>
<evidence type="ECO:0000313" key="6">
    <source>
        <dbReference type="EMBL" id="SFT11345.1"/>
    </source>
</evidence>
<dbReference type="AlphaFoldDB" id="A0A1I6VCI6"/>
<keyword evidence="4" id="KW-0804">Transcription</keyword>
<keyword evidence="2" id="KW-0805">Transcription regulation</keyword>
<dbReference type="PROSITE" id="PS50931">
    <property type="entry name" value="HTH_LYSR"/>
    <property type="match status" value="1"/>
</dbReference>
<dbReference type="SUPFAM" id="SSF53850">
    <property type="entry name" value="Periplasmic binding protein-like II"/>
    <property type="match status" value="1"/>
</dbReference>